<dbReference type="AlphaFoldDB" id="A0AA43TUP0"/>
<sequence>MPCSEYLSSQRSYLKAFSPTADPHRLAQLDVTPQLNPMIRIPAHDGALPSEWNLNFGRSPECRAYAQQEEQGGQWNLAGCPAGNDVEPVRMPAVTSRDPYQQPAWGGACDRQFSAWAFLPTQLPPGIIQYKSDYDCQTCCGNCTIDVPEFRLYYFEDENADEYCASKGRRVLGFNSTVNATKGGNFSGQANTDSIASQSSGSAPYNRSLSNSTLRRMVTSASLRGSVITTKGHTL</sequence>
<accession>A0AA43TUP0</accession>
<keyword evidence="3" id="KW-1185">Reference proteome</keyword>
<organism evidence="2 3">
    <name type="scientific">Ramalina farinacea</name>
    <dbReference type="NCBI Taxonomy" id="258253"/>
    <lineage>
        <taxon>Eukaryota</taxon>
        <taxon>Fungi</taxon>
        <taxon>Dikarya</taxon>
        <taxon>Ascomycota</taxon>
        <taxon>Pezizomycotina</taxon>
        <taxon>Lecanoromycetes</taxon>
        <taxon>OSLEUM clade</taxon>
        <taxon>Lecanoromycetidae</taxon>
        <taxon>Lecanorales</taxon>
        <taxon>Lecanorineae</taxon>
        <taxon>Ramalinaceae</taxon>
        <taxon>Ramalina</taxon>
    </lineage>
</organism>
<dbReference type="Proteomes" id="UP001161017">
    <property type="component" value="Unassembled WGS sequence"/>
</dbReference>
<comment type="caution">
    <text evidence="2">The sequence shown here is derived from an EMBL/GenBank/DDBJ whole genome shotgun (WGS) entry which is preliminary data.</text>
</comment>
<feature type="region of interest" description="Disordered" evidence="1">
    <location>
        <begin position="183"/>
        <end position="208"/>
    </location>
</feature>
<proteinExistence type="predicted"/>
<dbReference type="EMBL" id="JAPUFD010000001">
    <property type="protein sequence ID" value="MDI1484877.1"/>
    <property type="molecule type" value="Genomic_DNA"/>
</dbReference>
<reference evidence="2" key="1">
    <citation type="journal article" date="2023" name="Genome Biol. Evol.">
        <title>First Whole Genome Sequence and Flow Cytometry Genome Size Data for the Lichen-Forming Fungus Ramalina farinacea (Ascomycota).</title>
        <authorList>
            <person name="Llewellyn T."/>
            <person name="Mian S."/>
            <person name="Hill R."/>
            <person name="Leitch I.J."/>
            <person name="Gaya E."/>
        </authorList>
    </citation>
    <scope>NUCLEOTIDE SEQUENCE</scope>
    <source>
        <strain evidence="2">LIQ254RAFAR</strain>
    </source>
</reference>
<evidence type="ECO:0000313" key="2">
    <source>
        <dbReference type="EMBL" id="MDI1484877.1"/>
    </source>
</evidence>
<protein>
    <submittedName>
        <fullName evidence="2">Uncharacterized protein</fullName>
    </submittedName>
</protein>
<evidence type="ECO:0000313" key="3">
    <source>
        <dbReference type="Proteomes" id="UP001161017"/>
    </source>
</evidence>
<evidence type="ECO:0000256" key="1">
    <source>
        <dbReference type="SAM" id="MobiDB-lite"/>
    </source>
</evidence>
<gene>
    <name evidence="2" type="ORF">OHK93_000011</name>
</gene>
<name>A0AA43TUP0_9LECA</name>